<dbReference type="Proteomes" id="UP000749311">
    <property type="component" value="Unassembled WGS sequence"/>
</dbReference>
<keyword evidence="3" id="KW-1185">Reference proteome</keyword>
<protein>
    <recommendedName>
        <fullName evidence="1">Helix-turn-helix domain-containing protein</fullName>
    </recommendedName>
</protein>
<feature type="domain" description="Helix-turn-helix" evidence="1">
    <location>
        <begin position="14"/>
        <end position="67"/>
    </location>
</feature>
<organism evidence="2 3">
    <name type="scientific">Brooklawnia cerclae</name>
    <dbReference type="NCBI Taxonomy" id="349934"/>
    <lineage>
        <taxon>Bacteria</taxon>
        <taxon>Bacillati</taxon>
        <taxon>Actinomycetota</taxon>
        <taxon>Actinomycetes</taxon>
        <taxon>Propionibacteriales</taxon>
        <taxon>Propionibacteriaceae</taxon>
        <taxon>Brooklawnia</taxon>
    </lineage>
</organism>
<accession>A0ABX0SI04</accession>
<evidence type="ECO:0000259" key="1">
    <source>
        <dbReference type="Pfam" id="PF12728"/>
    </source>
</evidence>
<evidence type="ECO:0000313" key="3">
    <source>
        <dbReference type="Proteomes" id="UP000749311"/>
    </source>
</evidence>
<dbReference type="RefSeq" id="WP_167168698.1">
    <property type="nucleotide sequence ID" value="NZ_BAAAOO010000007.1"/>
</dbReference>
<sequence>MPTPLEFAGNAAGYLTPREATAYMPRHEKTIRDMCAGREITCLRLGSDKKARYYIHRSVIRAWLDAHTDRALTSH</sequence>
<proteinExistence type="predicted"/>
<dbReference type="InterPro" id="IPR041657">
    <property type="entry name" value="HTH_17"/>
</dbReference>
<evidence type="ECO:0000313" key="2">
    <source>
        <dbReference type="EMBL" id="NIH58040.1"/>
    </source>
</evidence>
<dbReference type="EMBL" id="JAAMOZ010000001">
    <property type="protein sequence ID" value="NIH58040.1"/>
    <property type="molecule type" value="Genomic_DNA"/>
</dbReference>
<name>A0ABX0SI04_9ACTN</name>
<reference evidence="2 3" key="1">
    <citation type="submission" date="2020-02" db="EMBL/GenBank/DDBJ databases">
        <title>Sequencing the genomes of 1000 actinobacteria strains.</title>
        <authorList>
            <person name="Klenk H.-P."/>
        </authorList>
    </citation>
    <scope>NUCLEOTIDE SEQUENCE [LARGE SCALE GENOMIC DNA]</scope>
    <source>
        <strain evidence="2 3">DSM 19609</strain>
    </source>
</reference>
<gene>
    <name evidence="2" type="ORF">FB473_002685</name>
</gene>
<comment type="caution">
    <text evidence="2">The sequence shown here is derived from an EMBL/GenBank/DDBJ whole genome shotgun (WGS) entry which is preliminary data.</text>
</comment>
<dbReference type="Pfam" id="PF12728">
    <property type="entry name" value="HTH_17"/>
    <property type="match status" value="1"/>
</dbReference>